<protein>
    <submittedName>
        <fullName evidence="1">Uncharacterized protein</fullName>
    </submittedName>
</protein>
<sequence length="151" mass="17011">MEGQIVSKEVSSRTNNPMDDNDDRGSCFRATTMNIDGELMISFPWSFPPIEMKSEFVPPSLSNNQTRSFLIPPSPAAHFGYAAINNFLLQTNNTNENSAIQGFLTWAFLHIFLKWIAESPSISKHNGPSTNIIHYLKLYISCLVKKTREAL</sequence>
<organism evidence="1 2">
    <name type="scientific">Arctium lappa</name>
    <name type="common">Greater burdock</name>
    <name type="synonym">Lappa major</name>
    <dbReference type="NCBI Taxonomy" id="4217"/>
    <lineage>
        <taxon>Eukaryota</taxon>
        <taxon>Viridiplantae</taxon>
        <taxon>Streptophyta</taxon>
        <taxon>Embryophyta</taxon>
        <taxon>Tracheophyta</taxon>
        <taxon>Spermatophyta</taxon>
        <taxon>Magnoliopsida</taxon>
        <taxon>eudicotyledons</taxon>
        <taxon>Gunneridae</taxon>
        <taxon>Pentapetalae</taxon>
        <taxon>asterids</taxon>
        <taxon>campanulids</taxon>
        <taxon>Asterales</taxon>
        <taxon>Asteraceae</taxon>
        <taxon>Carduoideae</taxon>
        <taxon>Cardueae</taxon>
        <taxon>Arctiinae</taxon>
        <taxon>Arctium</taxon>
    </lineage>
</organism>
<accession>A0ACB8XNH0</accession>
<dbReference type="Proteomes" id="UP001055879">
    <property type="component" value="Linkage Group LG16"/>
</dbReference>
<reference evidence="2" key="1">
    <citation type="journal article" date="2022" name="Mol. Ecol. Resour.">
        <title>The genomes of chicory, endive, great burdock and yacon provide insights into Asteraceae palaeo-polyploidization history and plant inulin production.</title>
        <authorList>
            <person name="Fan W."/>
            <person name="Wang S."/>
            <person name="Wang H."/>
            <person name="Wang A."/>
            <person name="Jiang F."/>
            <person name="Liu H."/>
            <person name="Zhao H."/>
            <person name="Xu D."/>
            <person name="Zhang Y."/>
        </authorList>
    </citation>
    <scope>NUCLEOTIDE SEQUENCE [LARGE SCALE GENOMIC DNA]</scope>
    <source>
        <strain evidence="2">cv. Niubang</strain>
    </source>
</reference>
<proteinExistence type="predicted"/>
<comment type="caution">
    <text evidence="1">The sequence shown here is derived from an EMBL/GenBank/DDBJ whole genome shotgun (WGS) entry which is preliminary data.</text>
</comment>
<evidence type="ECO:0000313" key="1">
    <source>
        <dbReference type="EMBL" id="KAI3669757.1"/>
    </source>
</evidence>
<reference evidence="1 2" key="2">
    <citation type="journal article" date="2022" name="Mol. Ecol. Resour.">
        <title>The genomes of chicory, endive, great burdock and yacon provide insights into Asteraceae paleo-polyploidization history and plant inulin production.</title>
        <authorList>
            <person name="Fan W."/>
            <person name="Wang S."/>
            <person name="Wang H."/>
            <person name="Wang A."/>
            <person name="Jiang F."/>
            <person name="Liu H."/>
            <person name="Zhao H."/>
            <person name="Xu D."/>
            <person name="Zhang Y."/>
        </authorList>
    </citation>
    <scope>NUCLEOTIDE SEQUENCE [LARGE SCALE GENOMIC DNA]</scope>
    <source>
        <strain evidence="2">cv. Niubang</strain>
    </source>
</reference>
<dbReference type="EMBL" id="CM042062">
    <property type="protein sequence ID" value="KAI3669757.1"/>
    <property type="molecule type" value="Genomic_DNA"/>
</dbReference>
<evidence type="ECO:0000313" key="2">
    <source>
        <dbReference type="Proteomes" id="UP001055879"/>
    </source>
</evidence>
<keyword evidence="2" id="KW-1185">Reference proteome</keyword>
<gene>
    <name evidence="1" type="ORF">L6452_41144</name>
</gene>
<name>A0ACB8XNH0_ARCLA</name>